<gene>
    <name evidence="8" type="ORF">WJX74_003502</name>
</gene>
<dbReference type="InterPro" id="IPR010541">
    <property type="entry name" value="Prp3_C"/>
</dbReference>
<proteinExistence type="predicted"/>
<dbReference type="GO" id="GO:0000398">
    <property type="term" value="P:mRNA splicing, via spliceosome"/>
    <property type="evidence" value="ECO:0007669"/>
    <property type="project" value="InterPro"/>
</dbReference>
<dbReference type="AlphaFoldDB" id="A0AAW1RLX8"/>
<feature type="compositionally biased region" description="Basic and acidic residues" evidence="5">
    <location>
        <begin position="1"/>
        <end position="15"/>
    </location>
</feature>
<dbReference type="GO" id="GO:0046540">
    <property type="term" value="C:U4/U6 x U5 tri-snRNP complex"/>
    <property type="evidence" value="ECO:0007669"/>
    <property type="project" value="InterPro"/>
</dbReference>
<feature type="domain" description="Small nuclear ribonucleoprotein Prp3 C-terminal" evidence="6">
    <location>
        <begin position="469"/>
        <end position="591"/>
    </location>
</feature>
<dbReference type="InterPro" id="IPR027104">
    <property type="entry name" value="Prp3"/>
</dbReference>
<feature type="domain" description="Pre-mRNA-splicing factor 3" evidence="7">
    <location>
        <begin position="213"/>
        <end position="444"/>
    </location>
</feature>
<name>A0AAW1RLX8_9CHLO</name>
<evidence type="ECO:0000313" key="8">
    <source>
        <dbReference type="EMBL" id="KAK9834515.1"/>
    </source>
</evidence>
<feature type="compositionally biased region" description="Polar residues" evidence="5">
    <location>
        <begin position="26"/>
        <end position="43"/>
    </location>
</feature>
<evidence type="ECO:0000256" key="3">
    <source>
        <dbReference type="ARBA" id="ARBA00023187"/>
    </source>
</evidence>
<reference evidence="8 9" key="1">
    <citation type="journal article" date="2024" name="Nat. Commun.">
        <title>Phylogenomics reveals the evolutionary origins of lichenization in chlorophyte algae.</title>
        <authorList>
            <person name="Puginier C."/>
            <person name="Libourel C."/>
            <person name="Otte J."/>
            <person name="Skaloud P."/>
            <person name="Haon M."/>
            <person name="Grisel S."/>
            <person name="Petersen M."/>
            <person name="Berrin J.G."/>
            <person name="Delaux P.M."/>
            <person name="Dal Grande F."/>
            <person name="Keller J."/>
        </authorList>
    </citation>
    <scope>NUCLEOTIDE SEQUENCE [LARGE SCALE GENOMIC DNA]</scope>
    <source>
        <strain evidence="8 9">SAG 2145</strain>
    </source>
</reference>
<comment type="caution">
    <text evidence="8">The sequence shown here is derived from an EMBL/GenBank/DDBJ whole genome shotgun (WGS) entry which is preliminary data.</text>
</comment>
<accession>A0AAW1RLX8</accession>
<evidence type="ECO:0000256" key="4">
    <source>
        <dbReference type="ARBA" id="ARBA00023242"/>
    </source>
</evidence>
<evidence type="ECO:0000259" key="7">
    <source>
        <dbReference type="Pfam" id="PF08572"/>
    </source>
</evidence>
<evidence type="ECO:0000256" key="2">
    <source>
        <dbReference type="ARBA" id="ARBA00022664"/>
    </source>
</evidence>
<dbReference type="Proteomes" id="UP001438707">
    <property type="component" value="Unassembled WGS sequence"/>
</dbReference>
<comment type="subcellular location">
    <subcellularLocation>
        <location evidence="1">Nucleus</location>
    </subcellularLocation>
</comment>
<keyword evidence="4" id="KW-0539">Nucleus</keyword>
<dbReference type="PANTHER" id="PTHR14212:SF0">
    <property type="entry name" value="U4_U6 SMALL NUCLEAR RIBONUCLEOPROTEIN PRP3"/>
    <property type="match status" value="1"/>
</dbReference>
<dbReference type="Pfam" id="PF08572">
    <property type="entry name" value="PRP3"/>
    <property type="match status" value="1"/>
</dbReference>
<protein>
    <submittedName>
        <fullName evidence="8">Uncharacterized protein</fullName>
    </submittedName>
</protein>
<keyword evidence="9" id="KW-1185">Reference proteome</keyword>
<dbReference type="Pfam" id="PF06544">
    <property type="entry name" value="Prp3_C"/>
    <property type="match status" value="1"/>
</dbReference>
<dbReference type="CDD" id="cd24162">
    <property type="entry name" value="Prp3_C"/>
    <property type="match status" value="1"/>
</dbReference>
<feature type="region of interest" description="Disordered" evidence="5">
    <location>
        <begin position="182"/>
        <end position="211"/>
    </location>
</feature>
<organism evidence="8 9">
    <name type="scientific">Apatococcus lobatus</name>
    <dbReference type="NCBI Taxonomy" id="904363"/>
    <lineage>
        <taxon>Eukaryota</taxon>
        <taxon>Viridiplantae</taxon>
        <taxon>Chlorophyta</taxon>
        <taxon>core chlorophytes</taxon>
        <taxon>Trebouxiophyceae</taxon>
        <taxon>Chlorellales</taxon>
        <taxon>Chlorellaceae</taxon>
        <taxon>Apatococcus</taxon>
    </lineage>
</organism>
<evidence type="ECO:0000259" key="6">
    <source>
        <dbReference type="Pfam" id="PF06544"/>
    </source>
</evidence>
<evidence type="ECO:0000256" key="5">
    <source>
        <dbReference type="SAM" id="MobiDB-lite"/>
    </source>
</evidence>
<keyword evidence="3" id="KW-0508">mRNA splicing</keyword>
<dbReference type="InterPro" id="IPR013881">
    <property type="entry name" value="Pre-mRNA_splic_Prp3_dom"/>
</dbReference>
<feature type="region of interest" description="Disordered" evidence="5">
    <location>
        <begin position="1"/>
        <end position="45"/>
    </location>
</feature>
<dbReference type="EMBL" id="JALJOS010000009">
    <property type="protein sequence ID" value="KAK9834515.1"/>
    <property type="molecule type" value="Genomic_DNA"/>
</dbReference>
<evidence type="ECO:0000313" key="9">
    <source>
        <dbReference type="Proteomes" id="UP001438707"/>
    </source>
</evidence>
<keyword evidence="2" id="KW-0507">mRNA processing</keyword>
<dbReference type="PANTHER" id="PTHR14212">
    <property type="entry name" value="U4/U6-ASSOCIATED RNA SPLICING FACTOR-RELATED"/>
    <property type="match status" value="1"/>
</dbReference>
<sequence>MNGKRTGEAEGEQPRKRSRFGKPASGSDSTAQAAGQQPLQNGTAVKPAIPTLSALENAKKALLKRKELAAKMAAAGISKPAAAAPAAAPAAVRQAPAPAAPAAAPSQPGLSASMLAQTHAASLRLGAYARPGGIPGFPNMVALPYQQQAAKPSFKPAPLRLDDQGREIDEFGNVVQKPAESVTTLKINQKQDQKTGSEAQPAAGQSAVPAASFYDDTIGQREVKRLQRPRKAGFDFVQEGRFSRMAELQRIRAEFGDAGVKQHKERQAAERKLASETQVDANLIPLGQRAPAAAPEPEQIPLEDIPEVEWWDTRILTGPSYAEAFAAEGGPVRQDRVTLYVEHPVPIEPPAEPAAPPPMPLMLTKKEHKKLRTQRRTEREKTRQELIQQGLLEAPKPKVKLGNMMRVVAEQAVADPTAMEHDIRSQMAERQQAHDDRNMARMLTPSERKAKKEKKLLGAAQEGEAAQVSVFCIRDLSSPQNKFKVRVNAEELHMTGCAIITDAITVVVAEGGPKAQKRYKKLLLERIKWNAVPDDEDEAAAAARVPNHCKLMWEGVSKEPCFEKFVVEQCRTDAAAKKLLAERGVGHYWDIGTAVSAHD</sequence>
<evidence type="ECO:0000256" key="1">
    <source>
        <dbReference type="ARBA" id="ARBA00004123"/>
    </source>
</evidence>